<proteinExistence type="predicted"/>
<keyword evidence="3" id="KW-1185">Reference proteome</keyword>
<feature type="region of interest" description="Disordered" evidence="1">
    <location>
        <begin position="1"/>
        <end position="28"/>
    </location>
</feature>
<protein>
    <submittedName>
        <fullName evidence="2">Uncharacterized protein</fullName>
    </submittedName>
</protein>
<feature type="non-terminal residue" evidence="2">
    <location>
        <position position="28"/>
    </location>
</feature>
<name>A0A392VPH7_9FABA</name>
<evidence type="ECO:0000313" key="2">
    <source>
        <dbReference type="EMBL" id="MCI90256.1"/>
    </source>
</evidence>
<accession>A0A392VPH7</accession>
<evidence type="ECO:0000313" key="3">
    <source>
        <dbReference type="Proteomes" id="UP000265520"/>
    </source>
</evidence>
<dbReference type="AlphaFoldDB" id="A0A392VPH7"/>
<sequence length="28" mass="3116">MFKRKSSKQADSEIAQPTSEDMDTEANA</sequence>
<organism evidence="2 3">
    <name type="scientific">Trifolium medium</name>
    <dbReference type="NCBI Taxonomy" id="97028"/>
    <lineage>
        <taxon>Eukaryota</taxon>
        <taxon>Viridiplantae</taxon>
        <taxon>Streptophyta</taxon>
        <taxon>Embryophyta</taxon>
        <taxon>Tracheophyta</taxon>
        <taxon>Spermatophyta</taxon>
        <taxon>Magnoliopsida</taxon>
        <taxon>eudicotyledons</taxon>
        <taxon>Gunneridae</taxon>
        <taxon>Pentapetalae</taxon>
        <taxon>rosids</taxon>
        <taxon>fabids</taxon>
        <taxon>Fabales</taxon>
        <taxon>Fabaceae</taxon>
        <taxon>Papilionoideae</taxon>
        <taxon>50 kb inversion clade</taxon>
        <taxon>NPAAA clade</taxon>
        <taxon>Hologalegina</taxon>
        <taxon>IRL clade</taxon>
        <taxon>Trifolieae</taxon>
        <taxon>Trifolium</taxon>
    </lineage>
</organism>
<dbReference type="EMBL" id="LXQA011239402">
    <property type="protein sequence ID" value="MCI90256.1"/>
    <property type="molecule type" value="Genomic_DNA"/>
</dbReference>
<reference evidence="2 3" key="1">
    <citation type="journal article" date="2018" name="Front. Plant Sci.">
        <title>Red Clover (Trifolium pratense) and Zigzag Clover (T. medium) - A Picture of Genomic Similarities and Differences.</title>
        <authorList>
            <person name="Dluhosova J."/>
            <person name="Istvanek J."/>
            <person name="Nedelnik J."/>
            <person name="Repkova J."/>
        </authorList>
    </citation>
    <scope>NUCLEOTIDE SEQUENCE [LARGE SCALE GENOMIC DNA]</scope>
    <source>
        <strain evidence="3">cv. 10/8</strain>
        <tissue evidence="2">Leaf</tissue>
    </source>
</reference>
<evidence type="ECO:0000256" key="1">
    <source>
        <dbReference type="SAM" id="MobiDB-lite"/>
    </source>
</evidence>
<comment type="caution">
    <text evidence="2">The sequence shown here is derived from an EMBL/GenBank/DDBJ whole genome shotgun (WGS) entry which is preliminary data.</text>
</comment>
<dbReference type="Proteomes" id="UP000265520">
    <property type="component" value="Unassembled WGS sequence"/>
</dbReference>